<dbReference type="PRINTS" id="PR01268">
    <property type="entry name" value="GSTRNSFRASEP"/>
</dbReference>
<evidence type="ECO:0000313" key="7">
    <source>
        <dbReference type="EMBL" id="KAK0404792.1"/>
    </source>
</evidence>
<comment type="caution">
    <text evidence="7">The sequence shown here is derived from an EMBL/GenBank/DDBJ whole genome shotgun (WGS) entry which is preliminary data.</text>
</comment>
<comment type="function">
    <text evidence="4">Conjugation of reduced glutathione to a wide number of exogenous and endogenous hydrophobic electrophiles.</text>
</comment>
<dbReference type="AlphaFoldDB" id="A0AA39LPD7"/>
<dbReference type="EC" id="2.5.1.18" evidence="4"/>
<dbReference type="PANTHER" id="PTHR11571:SF141">
    <property type="entry name" value="GLUTATHIONE S-TRANSFERASE"/>
    <property type="match status" value="1"/>
</dbReference>
<dbReference type="SFLD" id="SFLDS00019">
    <property type="entry name" value="Glutathione_Transferase_(cytos"/>
    <property type="match status" value="1"/>
</dbReference>
<dbReference type="GO" id="GO:0004364">
    <property type="term" value="F:glutathione transferase activity"/>
    <property type="evidence" value="ECO:0007669"/>
    <property type="project" value="UniProtKB-UniRule"/>
</dbReference>
<dbReference type="InterPro" id="IPR036282">
    <property type="entry name" value="Glutathione-S-Trfase_C_sf"/>
</dbReference>
<dbReference type="PANTHER" id="PTHR11571">
    <property type="entry name" value="GLUTATHIONE S-TRANSFERASE"/>
    <property type="match status" value="1"/>
</dbReference>
<comment type="subunit">
    <text evidence="2 4">Homodimer.</text>
</comment>
<name>A0AA39LPD7_9BILA</name>
<dbReference type="SUPFAM" id="SSF47616">
    <property type="entry name" value="GST C-terminal domain-like"/>
    <property type="match status" value="1"/>
</dbReference>
<dbReference type="EMBL" id="JAUCMV010000004">
    <property type="protein sequence ID" value="KAK0404792.1"/>
    <property type="molecule type" value="Genomic_DNA"/>
</dbReference>
<keyword evidence="3 4" id="KW-0808">Transferase</keyword>
<dbReference type="InterPro" id="IPR004045">
    <property type="entry name" value="Glutathione_S-Trfase_N"/>
</dbReference>
<evidence type="ECO:0000256" key="2">
    <source>
        <dbReference type="ARBA" id="ARBA00011738"/>
    </source>
</evidence>
<dbReference type="InterPro" id="IPR040079">
    <property type="entry name" value="Glutathione_S-Trfase"/>
</dbReference>
<dbReference type="InterPro" id="IPR010987">
    <property type="entry name" value="Glutathione-S-Trfase_C-like"/>
</dbReference>
<dbReference type="SUPFAM" id="SSF52833">
    <property type="entry name" value="Thioredoxin-like"/>
    <property type="match status" value="1"/>
</dbReference>
<dbReference type="Pfam" id="PF14497">
    <property type="entry name" value="GST_C_3"/>
    <property type="match status" value="1"/>
</dbReference>
<proteinExistence type="inferred from homology"/>
<dbReference type="Gene3D" id="3.40.30.10">
    <property type="entry name" value="Glutaredoxin"/>
    <property type="match status" value="1"/>
</dbReference>
<feature type="domain" description="GST C-terminal" evidence="6">
    <location>
        <begin position="81"/>
        <end position="214"/>
    </location>
</feature>
<protein>
    <recommendedName>
        <fullName evidence="4">Glutathione S-transferase</fullName>
        <ecNumber evidence="4">2.5.1.18</ecNumber>
    </recommendedName>
    <alternativeName>
        <fullName evidence="4">GST class-pi</fullName>
    </alternativeName>
</protein>
<dbReference type="GO" id="GO:0006749">
    <property type="term" value="P:glutathione metabolic process"/>
    <property type="evidence" value="ECO:0007669"/>
    <property type="project" value="UniProtKB-UniRule"/>
</dbReference>
<dbReference type="Gene3D" id="1.20.1050.10">
    <property type="match status" value="1"/>
</dbReference>
<evidence type="ECO:0000256" key="4">
    <source>
        <dbReference type="RuleBase" id="RU368105"/>
    </source>
</evidence>
<evidence type="ECO:0000259" key="5">
    <source>
        <dbReference type="PROSITE" id="PS50404"/>
    </source>
</evidence>
<evidence type="ECO:0000256" key="3">
    <source>
        <dbReference type="ARBA" id="ARBA00022679"/>
    </source>
</evidence>
<dbReference type="GO" id="GO:0005829">
    <property type="term" value="C:cytosol"/>
    <property type="evidence" value="ECO:0007669"/>
    <property type="project" value="TreeGrafter"/>
</dbReference>
<dbReference type="Proteomes" id="UP001175271">
    <property type="component" value="Unassembled WGS sequence"/>
</dbReference>
<organism evidence="7 8">
    <name type="scientific">Steinernema hermaphroditum</name>
    <dbReference type="NCBI Taxonomy" id="289476"/>
    <lineage>
        <taxon>Eukaryota</taxon>
        <taxon>Metazoa</taxon>
        <taxon>Ecdysozoa</taxon>
        <taxon>Nematoda</taxon>
        <taxon>Chromadorea</taxon>
        <taxon>Rhabditida</taxon>
        <taxon>Tylenchina</taxon>
        <taxon>Panagrolaimomorpha</taxon>
        <taxon>Strongyloidoidea</taxon>
        <taxon>Steinernematidae</taxon>
        <taxon>Steinernema</taxon>
    </lineage>
</organism>
<reference evidence="7" key="1">
    <citation type="submission" date="2023-06" db="EMBL/GenBank/DDBJ databases">
        <title>Genomic analysis of the entomopathogenic nematode Steinernema hermaphroditum.</title>
        <authorList>
            <person name="Schwarz E.M."/>
            <person name="Heppert J.K."/>
            <person name="Baniya A."/>
            <person name="Schwartz H.T."/>
            <person name="Tan C.-H."/>
            <person name="Antoshechkin I."/>
            <person name="Sternberg P.W."/>
            <person name="Goodrich-Blair H."/>
            <person name="Dillman A.R."/>
        </authorList>
    </citation>
    <scope>NUCLEOTIDE SEQUENCE</scope>
    <source>
        <strain evidence="7">PS9179</strain>
        <tissue evidence="7">Whole animal</tissue>
    </source>
</reference>
<dbReference type="InterPro" id="IPR050213">
    <property type="entry name" value="GST_superfamily"/>
</dbReference>
<evidence type="ECO:0000313" key="8">
    <source>
        <dbReference type="Proteomes" id="UP001175271"/>
    </source>
</evidence>
<dbReference type="InterPro" id="IPR036249">
    <property type="entry name" value="Thioredoxin-like_sf"/>
</dbReference>
<dbReference type="PROSITE" id="PS50405">
    <property type="entry name" value="GST_CTER"/>
    <property type="match status" value="1"/>
</dbReference>
<sequence>MENLRLIYFGIRGRAEVIRLLLLDQNVSFEESTLTEEEWKDRKADFLYGQIPCLFEGDKQIVQTGAILRRLARKLELYGSTDEEMTHLDVFYEGLRDLHEKYIRLIYMEYEEKKTEFIDTVYPAAWTVFEKLLKKFGDGESILGGGRLSFVDYVLWEELDLALLLHPECLEGFEALRRFHESFSKRSSIQRRIEERVSEGIPVNGNRKQYEKLLKKYGDGESVLGSGPSVVDHD</sequence>
<dbReference type="Pfam" id="PF02798">
    <property type="entry name" value="GST_N"/>
    <property type="match status" value="1"/>
</dbReference>
<comment type="similarity">
    <text evidence="1 4">Belongs to the GST superfamily. Pi family.</text>
</comment>
<gene>
    <name evidence="7" type="ORF">QR680_017630</name>
</gene>
<evidence type="ECO:0000256" key="1">
    <source>
        <dbReference type="ARBA" id="ARBA00007297"/>
    </source>
</evidence>
<dbReference type="InterPro" id="IPR003082">
    <property type="entry name" value="GST_pi"/>
</dbReference>
<dbReference type="SFLD" id="SFLDG01205">
    <property type="entry name" value="AMPS.1"/>
    <property type="match status" value="1"/>
</dbReference>
<dbReference type="PROSITE" id="PS50404">
    <property type="entry name" value="GST_NTER"/>
    <property type="match status" value="1"/>
</dbReference>
<dbReference type="SFLD" id="SFLDG00363">
    <property type="entry name" value="AMPS_(cytGST):_Alpha-__Mu-__Pi"/>
    <property type="match status" value="1"/>
</dbReference>
<comment type="catalytic activity">
    <reaction evidence="4">
        <text>RX + glutathione = an S-substituted glutathione + a halide anion + H(+)</text>
        <dbReference type="Rhea" id="RHEA:16437"/>
        <dbReference type="ChEBI" id="CHEBI:15378"/>
        <dbReference type="ChEBI" id="CHEBI:16042"/>
        <dbReference type="ChEBI" id="CHEBI:17792"/>
        <dbReference type="ChEBI" id="CHEBI:57925"/>
        <dbReference type="ChEBI" id="CHEBI:90779"/>
        <dbReference type="EC" id="2.5.1.18"/>
    </reaction>
</comment>
<dbReference type="InterPro" id="IPR004046">
    <property type="entry name" value="GST_C"/>
</dbReference>
<keyword evidence="8" id="KW-1185">Reference proteome</keyword>
<feature type="domain" description="GST N-terminal" evidence="5">
    <location>
        <begin position="2"/>
        <end position="79"/>
    </location>
</feature>
<accession>A0AA39LPD7</accession>
<dbReference type="FunFam" id="1.20.1050.10:FF:000020">
    <property type="entry name" value="Glutathione S-transferase P 1"/>
    <property type="match status" value="1"/>
</dbReference>
<evidence type="ECO:0000259" key="6">
    <source>
        <dbReference type="PROSITE" id="PS50405"/>
    </source>
</evidence>